<name>A0A3L7E4G2_9GAMM</name>
<keyword evidence="2" id="KW-1185">Reference proteome</keyword>
<dbReference type="RefSeq" id="WP_117952641.1">
    <property type="nucleotide sequence ID" value="NZ_QRAN01000002.1"/>
</dbReference>
<protein>
    <submittedName>
        <fullName evidence="1">NRDE family protein</fullName>
    </submittedName>
</protein>
<proteinExistence type="predicted"/>
<dbReference type="EMBL" id="QRAN01000002">
    <property type="protein sequence ID" value="RLQ23463.1"/>
    <property type="molecule type" value="Genomic_DNA"/>
</dbReference>
<dbReference type="Pfam" id="PF05742">
    <property type="entry name" value="TANGO2"/>
    <property type="match status" value="1"/>
</dbReference>
<organism evidence="1 2">
    <name type="scientific">Seongchinamella sediminis</name>
    <dbReference type="NCBI Taxonomy" id="2283635"/>
    <lineage>
        <taxon>Bacteria</taxon>
        <taxon>Pseudomonadati</taxon>
        <taxon>Pseudomonadota</taxon>
        <taxon>Gammaproteobacteria</taxon>
        <taxon>Cellvibrionales</taxon>
        <taxon>Halieaceae</taxon>
        <taxon>Seongchinamella</taxon>
    </lineage>
</organism>
<comment type="caution">
    <text evidence="1">The sequence shown here is derived from an EMBL/GenBank/DDBJ whole genome shotgun (WGS) entry which is preliminary data.</text>
</comment>
<accession>A0A3L7E4G2</accession>
<dbReference type="PANTHER" id="PTHR17985:SF8">
    <property type="entry name" value="TRANSPORT AND GOLGI ORGANIZATION PROTEIN 2 HOMOLOG"/>
    <property type="match status" value="1"/>
</dbReference>
<gene>
    <name evidence="1" type="ORF">DWB85_02610</name>
</gene>
<dbReference type="AlphaFoldDB" id="A0A3L7E4G2"/>
<evidence type="ECO:0000313" key="1">
    <source>
        <dbReference type="EMBL" id="RLQ23463.1"/>
    </source>
</evidence>
<dbReference type="Proteomes" id="UP000265509">
    <property type="component" value="Unassembled WGS sequence"/>
</dbReference>
<dbReference type="InterPro" id="IPR008551">
    <property type="entry name" value="TANGO2"/>
</dbReference>
<dbReference type="PANTHER" id="PTHR17985">
    <property type="entry name" value="SER/THR-RICH PROTEIN T10 IN DGCR REGION"/>
    <property type="match status" value="1"/>
</dbReference>
<evidence type="ECO:0000313" key="2">
    <source>
        <dbReference type="Proteomes" id="UP000265509"/>
    </source>
</evidence>
<reference evidence="1 2" key="1">
    <citation type="submission" date="2018-07" db="EMBL/GenBank/DDBJ databases">
        <title>Halioglobus sp. genome submission.</title>
        <authorList>
            <person name="Ye M.-Q."/>
            <person name="Du Z.-J."/>
        </authorList>
    </citation>
    <scope>NUCLEOTIDE SEQUENCE [LARGE SCALE GENOMIC DNA]</scope>
    <source>
        <strain evidence="1 2">U0301</strain>
    </source>
</reference>
<sequence>MCLILFAHRASDDYPLVVAANRDEFHDRPTAPAQLWQDHPGLLAGRDLQAGGTWMGIHRNGRFAAITNFRDPARTVAAPRSRGELTTRFLLGDASPQDFLGELQAAAGDYAGFNLLLGAGDELWYFSNSATGPAATPRPLAPGIYGLSNALLDTPWPKVERGKQALTGVLAARDIDHERLATVVTDRQLASREQLDLQGLNGEMAQLLSAQFIVNPRYGTRATTTCWRDATGTFHWREQTIGADGGTKGAVELELATQPDCE</sequence>
<dbReference type="OrthoDB" id="4380123at2"/>